<dbReference type="KEGG" id="cfus:CYFUS_002521"/>
<gene>
    <name evidence="2" type="ORF">CYFUS_002521</name>
</gene>
<evidence type="ECO:0000313" key="2">
    <source>
        <dbReference type="EMBL" id="ATB37100.1"/>
    </source>
</evidence>
<name>A0A250J0Q7_9BACT</name>
<evidence type="ECO:0000313" key="3">
    <source>
        <dbReference type="Proteomes" id="UP000217257"/>
    </source>
</evidence>
<dbReference type="EMBL" id="CP022098">
    <property type="protein sequence ID" value="ATB37100.1"/>
    <property type="molecule type" value="Genomic_DNA"/>
</dbReference>
<evidence type="ECO:0000259" key="1">
    <source>
        <dbReference type="Pfam" id="PF05685"/>
    </source>
</evidence>
<dbReference type="CDD" id="cd06260">
    <property type="entry name" value="DUF820-like"/>
    <property type="match status" value="1"/>
</dbReference>
<dbReference type="Gene3D" id="3.90.1570.10">
    <property type="entry name" value="tt1808, chain A"/>
    <property type="match status" value="1"/>
</dbReference>
<dbReference type="SUPFAM" id="SSF52980">
    <property type="entry name" value="Restriction endonuclease-like"/>
    <property type="match status" value="1"/>
</dbReference>
<dbReference type="Pfam" id="PF05685">
    <property type="entry name" value="Uma2"/>
    <property type="match status" value="1"/>
</dbReference>
<organism evidence="2 3">
    <name type="scientific">Cystobacter fuscus</name>
    <dbReference type="NCBI Taxonomy" id="43"/>
    <lineage>
        <taxon>Bacteria</taxon>
        <taxon>Pseudomonadati</taxon>
        <taxon>Myxococcota</taxon>
        <taxon>Myxococcia</taxon>
        <taxon>Myxococcales</taxon>
        <taxon>Cystobacterineae</taxon>
        <taxon>Archangiaceae</taxon>
        <taxon>Cystobacter</taxon>
    </lineage>
</organism>
<proteinExistence type="predicted"/>
<dbReference type="Proteomes" id="UP000217257">
    <property type="component" value="Chromosome"/>
</dbReference>
<dbReference type="PANTHER" id="PTHR34107:SF4">
    <property type="entry name" value="SLL1222 PROTEIN"/>
    <property type="match status" value="1"/>
</dbReference>
<dbReference type="InterPro" id="IPR012296">
    <property type="entry name" value="Nuclease_put_TT1808"/>
</dbReference>
<feature type="domain" description="Putative restriction endonuclease" evidence="1">
    <location>
        <begin position="51"/>
        <end position="219"/>
    </location>
</feature>
<dbReference type="AlphaFoldDB" id="A0A250J0Q7"/>
<reference evidence="2 3" key="1">
    <citation type="submission" date="2017-06" db="EMBL/GenBank/DDBJ databases">
        <title>Sequencing and comparative analysis of myxobacterial genomes.</title>
        <authorList>
            <person name="Rupp O."/>
            <person name="Goesmann A."/>
            <person name="Sogaard-Andersen L."/>
        </authorList>
    </citation>
    <scope>NUCLEOTIDE SEQUENCE [LARGE SCALE GENOMIC DNA]</scope>
    <source>
        <strain evidence="2 3">DSM 52655</strain>
    </source>
</reference>
<dbReference type="InterPro" id="IPR008538">
    <property type="entry name" value="Uma2"/>
</dbReference>
<accession>A0A250J0Q7</accession>
<dbReference type="InterPro" id="IPR011335">
    <property type="entry name" value="Restrct_endonuc-II-like"/>
</dbReference>
<sequence>MATVYQTMALSLQYARIMQSSSLMVTRRPPESESTEPNDPSVEAAFQAAPEEMVAEILEGVLHLGPRPARPHANVASNLGGILIAPFKFGRRGPGGWVILSEPELHLGPRPDKLVPDLAGWRRERLPRAVGGDDAPAHYDLAPDWACEILSDRTRSRDKGPKMRIYAREGVKHLWLVEPLARTLDIYRLTEGQWVLAQTFAGEERVRVEPFEAIEFELPLLWSE</sequence>
<dbReference type="PANTHER" id="PTHR34107">
    <property type="entry name" value="SLL0198 PROTEIN-RELATED"/>
    <property type="match status" value="1"/>
</dbReference>
<protein>
    <recommendedName>
        <fullName evidence="1">Putative restriction endonuclease domain-containing protein</fullName>
    </recommendedName>
</protein>